<dbReference type="KEGG" id="tpla:ElP_19050"/>
<sequence>MPTSVELREERAGLVKQARDLQAAADAEGRDLSAEETEQFDRVMADVDAMRSQVDRMEKLEAVESDLDRPVERQAEGIDSERREHRRGEQRAEAREAEERAAFAHFLRTGEVRQSLRAGEERHAGLMAEVRDTIIGTDAKGGYLITPTRVTQQLVKVVDDMVFMRRLATVHTVNDAKKLGIRTLPTHMADASWTTEVAAVTEDTTMAFGRRDLEPYLLSKLSKVSLRTLALSSDAESIVRQELGYKFGLTQEKAFLTADGSSKPLGVFTASASGISTGRDVAGSNTTTAIVADTLFDVVYAVNPGYLVGDKVGWIFHRDAVKAIRKLKDSDNQYLWQPGLQAGQPDQLLRFPVYQSEHAPNTFTAGLYVGLFGNFSYYHIAEVNAFAIQRLTELYAATNEVGFIGRIWVDGAPVLESAFARMKLAAS</sequence>
<evidence type="ECO:0000256" key="1">
    <source>
        <dbReference type="ARBA" id="ARBA00004328"/>
    </source>
</evidence>
<dbReference type="RefSeq" id="WP_145268609.1">
    <property type="nucleotide sequence ID" value="NZ_CP036426.1"/>
</dbReference>
<dbReference type="NCBIfam" id="TIGR01554">
    <property type="entry name" value="major_cap_HK97"/>
    <property type="match status" value="1"/>
</dbReference>
<accession>A0A518GZL3</accession>
<organism evidence="4 5">
    <name type="scientific">Tautonia plasticadhaerens</name>
    <dbReference type="NCBI Taxonomy" id="2527974"/>
    <lineage>
        <taxon>Bacteria</taxon>
        <taxon>Pseudomonadati</taxon>
        <taxon>Planctomycetota</taxon>
        <taxon>Planctomycetia</taxon>
        <taxon>Isosphaerales</taxon>
        <taxon>Isosphaeraceae</taxon>
        <taxon>Tautonia</taxon>
    </lineage>
</organism>
<evidence type="ECO:0000256" key="2">
    <source>
        <dbReference type="SAM" id="MobiDB-lite"/>
    </source>
</evidence>
<feature type="domain" description="Phage capsid-like C-terminal" evidence="3">
    <location>
        <begin position="141"/>
        <end position="423"/>
    </location>
</feature>
<evidence type="ECO:0000259" key="3">
    <source>
        <dbReference type="Pfam" id="PF05065"/>
    </source>
</evidence>
<dbReference type="InterPro" id="IPR054612">
    <property type="entry name" value="Phage_capsid-like_C"/>
</dbReference>
<keyword evidence="5" id="KW-1185">Reference proteome</keyword>
<dbReference type="AlphaFoldDB" id="A0A518GZL3"/>
<dbReference type="SUPFAM" id="SSF56563">
    <property type="entry name" value="Major capsid protein gp5"/>
    <property type="match status" value="1"/>
</dbReference>
<reference evidence="4 5" key="1">
    <citation type="submission" date="2019-02" db="EMBL/GenBank/DDBJ databases">
        <title>Deep-cultivation of Planctomycetes and their phenomic and genomic characterization uncovers novel biology.</title>
        <authorList>
            <person name="Wiegand S."/>
            <person name="Jogler M."/>
            <person name="Boedeker C."/>
            <person name="Pinto D."/>
            <person name="Vollmers J."/>
            <person name="Rivas-Marin E."/>
            <person name="Kohn T."/>
            <person name="Peeters S.H."/>
            <person name="Heuer A."/>
            <person name="Rast P."/>
            <person name="Oberbeckmann S."/>
            <person name="Bunk B."/>
            <person name="Jeske O."/>
            <person name="Meyerdierks A."/>
            <person name="Storesund J.E."/>
            <person name="Kallscheuer N."/>
            <person name="Luecker S."/>
            <person name="Lage O.M."/>
            <person name="Pohl T."/>
            <person name="Merkel B.J."/>
            <person name="Hornburger P."/>
            <person name="Mueller R.-W."/>
            <person name="Bruemmer F."/>
            <person name="Labrenz M."/>
            <person name="Spormann A.M."/>
            <person name="Op den Camp H."/>
            <person name="Overmann J."/>
            <person name="Amann R."/>
            <person name="Jetten M.S.M."/>
            <person name="Mascher T."/>
            <person name="Medema M.H."/>
            <person name="Devos D.P."/>
            <person name="Kaster A.-K."/>
            <person name="Ovreas L."/>
            <person name="Rohde M."/>
            <person name="Galperin M.Y."/>
            <person name="Jogler C."/>
        </authorList>
    </citation>
    <scope>NUCLEOTIDE SEQUENCE [LARGE SCALE GENOMIC DNA]</scope>
    <source>
        <strain evidence="4 5">ElP</strain>
    </source>
</reference>
<gene>
    <name evidence="4" type="ORF">ElP_19050</name>
</gene>
<dbReference type="Gene3D" id="3.30.2400.10">
    <property type="entry name" value="Major capsid protein gp5"/>
    <property type="match status" value="1"/>
</dbReference>
<comment type="subcellular location">
    <subcellularLocation>
        <location evidence="1">Virion</location>
    </subcellularLocation>
</comment>
<evidence type="ECO:0000313" key="4">
    <source>
        <dbReference type="EMBL" id="QDV34024.1"/>
    </source>
</evidence>
<dbReference type="EMBL" id="CP036426">
    <property type="protein sequence ID" value="QDV34024.1"/>
    <property type="molecule type" value="Genomic_DNA"/>
</dbReference>
<name>A0A518GZL3_9BACT</name>
<dbReference type="Proteomes" id="UP000317835">
    <property type="component" value="Chromosome"/>
</dbReference>
<dbReference type="Gene3D" id="3.30.2320.10">
    <property type="entry name" value="hypothetical protein PF0899 domain"/>
    <property type="match status" value="1"/>
</dbReference>
<dbReference type="Pfam" id="PF05065">
    <property type="entry name" value="Phage_capsid"/>
    <property type="match status" value="1"/>
</dbReference>
<proteinExistence type="predicted"/>
<protein>
    <submittedName>
        <fullName evidence="4">Phage capsid family protein</fullName>
    </submittedName>
</protein>
<evidence type="ECO:0000313" key="5">
    <source>
        <dbReference type="Proteomes" id="UP000317835"/>
    </source>
</evidence>
<feature type="region of interest" description="Disordered" evidence="2">
    <location>
        <begin position="65"/>
        <end position="97"/>
    </location>
</feature>
<dbReference type="InterPro" id="IPR024455">
    <property type="entry name" value="Phage_capsid"/>
</dbReference>
<dbReference type="OrthoDB" id="275337at2"/>